<dbReference type="InterPro" id="IPR000182">
    <property type="entry name" value="GNAT_dom"/>
</dbReference>
<keyword evidence="2" id="KW-0012">Acyltransferase</keyword>
<dbReference type="Proteomes" id="UP000645257">
    <property type="component" value="Unassembled WGS sequence"/>
</dbReference>
<evidence type="ECO:0000313" key="5">
    <source>
        <dbReference type="Proteomes" id="UP000645257"/>
    </source>
</evidence>
<reference evidence="4" key="2">
    <citation type="submission" date="2020-09" db="EMBL/GenBank/DDBJ databases">
        <authorList>
            <person name="Sun Q."/>
            <person name="Kim S."/>
        </authorList>
    </citation>
    <scope>NUCLEOTIDE SEQUENCE</scope>
    <source>
        <strain evidence="4">KCTC 32182</strain>
    </source>
</reference>
<proteinExistence type="predicted"/>
<gene>
    <name evidence="4" type="ORF">GCM10011289_11710</name>
</gene>
<accession>A0A918P1T9</accession>
<dbReference type="CDD" id="cd04301">
    <property type="entry name" value="NAT_SF"/>
    <property type="match status" value="1"/>
</dbReference>
<dbReference type="InterPro" id="IPR016181">
    <property type="entry name" value="Acyl_CoA_acyltransferase"/>
</dbReference>
<keyword evidence="5" id="KW-1185">Reference proteome</keyword>
<evidence type="ECO:0000313" key="4">
    <source>
        <dbReference type="EMBL" id="GGY10604.1"/>
    </source>
</evidence>
<protein>
    <submittedName>
        <fullName evidence="4">N-acetyltransferase</fullName>
    </submittedName>
</protein>
<feature type="domain" description="N-acetyltransferase" evidence="3">
    <location>
        <begin position="8"/>
        <end position="157"/>
    </location>
</feature>
<dbReference type="SUPFAM" id="SSF55729">
    <property type="entry name" value="Acyl-CoA N-acyltransferases (Nat)"/>
    <property type="match status" value="1"/>
</dbReference>
<comment type="caution">
    <text evidence="4">The sequence shown here is derived from an EMBL/GenBank/DDBJ whole genome shotgun (WGS) entry which is preliminary data.</text>
</comment>
<dbReference type="PANTHER" id="PTHR43877:SF1">
    <property type="entry name" value="ACETYLTRANSFERASE"/>
    <property type="match status" value="1"/>
</dbReference>
<reference evidence="4" key="1">
    <citation type="journal article" date="2014" name="Int. J. Syst. Evol. Microbiol.">
        <title>Complete genome sequence of Corynebacterium casei LMG S-19264T (=DSM 44701T), isolated from a smear-ripened cheese.</title>
        <authorList>
            <consortium name="US DOE Joint Genome Institute (JGI-PGF)"/>
            <person name="Walter F."/>
            <person name="Albersmeier A."/>
            <person name="Kalinowski J."/>
            <person name="Ruckert C."/>
        </authorList>
    </citation>
    <scope>NUCLEOTIDE SEQUENCE</scope>
    <source>
        <strain evidence="4">KCTC 32182</strain>
    </source>
</reference>
<evidence type="ECO:0000256" key="1">
    <source>
        <dbReference type="ARBA" id="ARBA00022679"/>
    </source>
</evidence>
<dbReference type="PANTHER" id="PTHR43877">
    <property type="entry name" value="AMINOALKYLPHOSPHONATE N-ACETYLTRANSFERASE-RELATED-RELATED"/>
    <property type="match status" value="1"/>
</dbReference>
<dbReference type="PROSITE" id="PS51186">
    <property type="entry name" value="GNAT"/>
    <property type="match status" value="1"/>
</dbReference>
<evidence type="ECO:0000256" key="2">
    <source>
        <dbReference type="ARBA" id="ARBA00023315"/>
    </source>
</evidence>
<dbReference type="EMBL" id="BMYX01000005">
    <property type="protein sequence ID" value="GGY10604.1"/>
    <property type="molecule type" value="Genomic_DNA"/>
</dbReference>
<organism evidence="4 5">
    <name type="scientific">Paludibacterium paludis</name>
    <dbReference type="NCBI Taxonomy" id="1225769"/>
    <lineage>
        <taxon>Bacteria</taxon>
        <taxon>Pseudomonadati</taxon>
        <taxon>Pseudomonadota</taxon>
        <taxon>Betaproteobacteria</taxon>
        <taxon>Neisseriales</taxon>
        <taxon>Chromobacteriaceae</taxon>
        <taxon>Paludibacterium</taxon>
    </lineage>
</organism>
<keyword evidence="1" id="KW-0808">Transferase</keyword>
<name>A0A918P1T9_9NEIS</name>
<dbReference type="RefSeq" id="WP_189532217.1">
    <property type="nucleotide sequence ID" value="NZ_BMYX01000005.1"/>
</dbReference>
<dbReference type="AlphaFoldDB" id="A0A918P1T9"/>
<evidence type="ECO:0000259" key="3">
    <source>
        <dbReference type="PROSITE" id="PS51186"/>
    </source>
</evidence>
<dbReference type="Pfam" id="PF00583">
    <property type="entry name" value="Acetyltransf_1"/>
    <property type="match status" value="1"/>
</dbReference>
<dbReference type="GO" id="GO:0016747">
    <property type="term" value="F:acyltransferase activity, transferring groups other than amino-acyl groups"/>
    <property type="evidence" value="ECO:0007669"/>
    <property type="project" value="InterPro"/>
</dbReference>
<dbReference type="InterPro" id="IPR050832">
    <property type="entry name" value="Bact_Acetyltransf"/>
</dbReference>
<dbReference type="Gene3D" id="3.40.630.30">
    <property type="match status" value="1"/>
</dbReference>
<sequence length="165" mass="17937">MSHGLPEFVVRQAEPDDADRIAELYTQLTGNPGVRVLPARIASLGQDANARLFVCEYLGEVCGTALVALCADAMFGRQPFGVVENVVVDDALRGKGVGSLLLRHAEAFCLASDCSKMMLMSGRERDDAHRFFEAAGFTGAVKRAFVKYRRDMALRIDAQAEAEPV</sequence>